<dbReference type="OrthoDB" id="456907at2759"/>
<keyword evidence="3" id="KW-1185">Reference proteome</keyword>
<evidence type="ECO:0000256" key="1">
    <source>
        <dbReference type="SAM" id="MobiDB-lite"/>
    </source>
</evidence>
<sequence>MTTGGRRIVELGLFQVKQIFVGLSPSAVEWYDSVEAAAYGAYNRWLVADPLGRLAVAEFEAASLVLPAVAKVQQGDGDVKGGKAKGKGMVIAVSLSMTGQKPVKRVVALLVDKVDTFVQSARMWRRRTVRFRIAGLIRRRELLLDRALALVAEAAKLLKGVSLKPIRLEDVDLSWVNSALTSAADPDYCLIDSGATNALRPAKPEEYEALGKERGIVQALDLSRAGGGFEDPETNRCWETLLRILLLFSVAQAAKDCHSPDTTAVSSAEYPEGEAVEESSPEGIKDCNFGKGVRGVKEQADLDTEDAKPDE</sequence>
<name>A0A1Q9BYY3_SYMMI</name>
<dbReference type="AlphaFoldDB" id="A0A1Q9BYY3"/>
<accession>A0A1Q9BYY3</accession>
<feature type="region of interest" description="Disordered" evidence="1">
    <location>
        <begin position="260"/>
        <end position="311"/>
    </location>
</feature>
<reference evidence="2 3" key="1">
    <citation type="submission" date="2016-02" db="EMBL/GenBank/DDBJ databases">
        <title>Genome analysis of coral dinoflagellate symbionts highlights evolutionary adaptations to a symbiotic lifestyle.</title>
        <authorList>
            <person name="Aranda M."/>
            <person name="Li Y."/>
            <person name="Liew Y.J."/>
            <person name="Baumgarten S."/>
            <person name="Simakov O."/>
            <person name="Wilson M."/>
            <person name="Piel J."/>
            <person name="Ashoor H."/>
            <person name="Bougouffa S."/>
            <person name="Bajic V.B."/>
            <person name="Ryu T."/>
            <person name="Ravasi T."/>
            <person name="Bayer T."/>
            <person name="Micklem G."/>
            <person name="Kim H."/>
            <person name="Bhak J."/>
            <person name="Lajeunesse T.C."/>
            <person name="Voolstra C.R."/>
        </authorList>
    </citation>
    <scope>NUCLEOTIDE SEQUENCE [LARGE SCALE GENOMIC DNA]</scope>
    <source>
        <strain evidence="2 3">CCMP2467</strain>
    </source>
</reference>
<protein>
    <submittedName>
        <fullName evidence="2">Uncharacterized protein</fullName>
    </submittedName>
</protein>
<proteinExistence type="predicted"/>
<organism evidence="2 3">
    <name type="scientific">Symbiodinium microadriaticum</name>
    <name type="common">Dinoflagellate</name>
    <name type="synonym">Zooxanthella microadriatica</name>
    <dbReference type="NCBI Taxonomy" id="2951"/>
    <lineage>
        <taxon>Eukaryota</taxon>
        <taxon>Sar</taxon>
        <taxon>Alveolata</taxon>
        <taxon>Dinophyceae</taxon>
        <taxon>Suessiales</taxon>
        <taxon>Symbiodiniaceae</taxon>
        <taxon>Symbiodinium</taxon>
    </lineage>
</organism>
<comment type="caution">
    <text evidence="2">The sequence shown here is derived from an EMBL/GenBank/DDBJ whole genome shotgun (WGS) entry which is preliminary data.</text>
</comment>
<feature type="compositionally biased region" description="Basic and acidic residues" evidence="1">
    <location>
        <begin position="295"/>
        <end position="311"/>
    </location>
</feature>
<feature type="compositionally biased region" description="Acidic residues" evidence="1">
    <location>
        <begin position="271"/>
        <end position="280"/>
    </location>
</feature>
<dbReference type="Proteomes" id="UP000186817">
    <property type="component" value="Unassembled WGS sequence"/>
</dbReference>
<evidence type="ECO:0000313" key="3">
    <source>
        <dbReference type="Proteomes" id="UP000186817"/>
    </source>
</evidence>
<gene>
    <name evidence="2" type="ORF">AK812_SmicGene44262</name>
</gene>
<evidence type="ECO:0000313" key="2">
    <source>
        <dbReference type="EMBL" id="OLP75875.1"/>
    </source>
</evidence>
<dbReference type="EMBL" id="LSRX01002227">
    <property type="protein sequence ID" value="OLP75875.1"/>
    <property type="molecule type" value="Genomic_DNA"/>
</dbReference>
<feature type="non-terminal residue" evidence="2">
    <location>
        <position position="311"/>
    </location>
</feature>